<organism evidence="1 2">
    <name type="scientific">Zopfia rhizophila CBS 207.26</name>
    <dbReference type="NCBI Taxonomy" id="1314779"/>
    <lineage>
        <taxon>Eukaryota</taxon>
        <taxon>Fungi</taxon>
        <taxon>Dikarya</taxon>
        <taxon>Ascomycota</taxon>
        <taxon>Pezizomycotina</taxon>
        <taxon>Dothideomycetes</taxon>
        <taxon>Dothideomycetes incertae sedis</taxon>
        <taxon>Zopfiaceae</taxon>
        <taxon>Zopfia</taxon>
    </lineage>
</organism>
<accession>A0A6A6EX99</accession>
<sequence>MDFDPKDLDSKIDWAAVSTNKVKWVKGKDQWIYWKECSGLTVYESNSEGKVHDKLTGQVKLQPGIDLYFVGGKVKEG</sequence>
<protein>
    <submittedName>
        <fullName evidence="1">Uncharacterized protein</fullName>
    </submittedName>
</protein>
<dbReference type="EMBL" id="ML994611">
    <property type="protein sequence ID" value="KAF2194750.1"/>
    <property type="molecule type" value="Genomic_DNA"/>
</dbReference>
<gene>
    <name evidence="1" type="ORF">K469DRAFT_706227</name>
</gene>
<evidence type="ECO:0000313" key="1">
    <source>
        <dbReference type="EMBL" id="KAF2194750.1"/>
    </source>
</evidence>
<evidence type="ECO:0000313" key="2">
    <source>
        <dbReference type="Proteomes" id="UP000800200"/>
    </source>
</evidence>
<keyword evidence="2" id="KW-1185">Reference proteome</keyword>
<name>A0A6A6EX99_9PEZI</name>
<dbReference type="Proteomes" id="UP000800200">
    <property type="component" value="Unassembled WGS sequence"/>
</dbReference>
<proteinExistence type="predicted"/>
<dbReference type="OrthoDB" id="4255927at2759"/>
<reference evidence="1" key="1">
    <citation type="journal article" date="2020" name="Stud. Mycol.">
        <title>101 Dothideomycetes genomes: a test case for predicting lifestyles and emergence of pathogens.</title>
        <authorList>
            <person name="Haridas S."/>
            <person name="Albert R."/>
            <person name="Binder M."/>
            <person name="Bloem J."/>
            <person name="Labutti K."/>
            <person name="Salamov A."/>
            <person name="Andreopoulos B."/>
            <person name="Baker S."/>
            <person name="Barry K."/>
            <person name="Bills G."/>
            <person name="Bluhm B."/>
            <person name="Cannon C."/>
            <person name="Castanera R."/>
            <person name="Culley D."/>
            <person name="Daum C."/>
            <person name="Ezra D."/>
            <person name="Gonzalez J."/>
            <person name="Henrissat B."/>
            <person name="Kuo A."/>
            <person name="Liang C."/>
            <person name="Lipzen A."/>
            <person name="Lutzoni F."/>
            <person name="Magnuson J."/>
            <person name="Mondo S."/>
            <person name="Nolan M."/>
            <person name="Ohm R."/>
            <person name="Pangilinan J."/>
            <person name="Park H.-J."/>
            <person name="Ramirez L."/>
            <person name="Alfaro M."/>
            <person name="Sun H."/>
            <person name="Tritt A."/>
            <person name="Yoshinaga Y."/>
            <person name="Zwiers L.-H."/>
            <person name="Turgeon B."/>
            <person name="Goodwin S."/>
            <person name="Spatafora J."/>
            <person name="Crous P."/>
            <person name="Grigoriev I."/>
        </authorList>
    </citation>
    <scope>NUCLEOTIDE SEQUENCE</scope>
    <source>
        <strain evidence="1">CBS 207.26</strain>
    </source>
</reference>
<dbReference type="AlphaFoldDB" id="A0A6A6EX99"/>